<dbReference type="Proteomes" id="UP000239425">
    <property type="component" value="Unassembled WGS sequence"/>
</dbReference>
<accession>A0A2S5RDU0</accession>
<name>A0A2S5RDU0_9PROT</name>
<keyword evidence="1" id="KW-0472">Membrane</keyword>
<protein>
    <submittedName>
        <fullName evidence="2">Uncharacterized protein</fullName>
    </submittedName>
</protein>
<evidence type="ECO:0000313" key="2">
    <source>
        <dbReference type="EMBL" id="PPE05295.1"/>
    </source>
</evidence>
<evidence type="ECO:0000256" key="1">
    <source>
        <dbReference type="SAM" id="Phobius"/>
    </source>
</evidence>
<dbReference type="RefSeq" id="WP_104206474.1">
    <property type="nucleotide sequence ID" value="NZ_PHHC01000072.1"/>
</dbReference>
<keyword evidence="1" id="KW-0812">Transmembrane</keyword>
<evidence type="ECO:0000313" key="3">
    <source>
        <dbReference type="Proteomes" id="UP000239425"/>
    </source>
</evidence>
<comment type="caution">
    <text evidence="2">The sequence shown here is derived from an EMBL/GenBank/DDBJ whole genome shotgun (WGS) entry which is preliminary data.</text>
</comment>
<proteinExistence type="predicted"/>
<keyword evidence="1" id="KW-1133">Transmembrane helix</keyword>
<gene>
    <name evidence="2" type="ORF">HCUR_00348</name>
</gene>
<dbReference type="AlphaFoldDB" id="A0A2S5RDU0"/>
<reference evidence="2 3" key="1">
    <citation type="submission" date="2017-11" db="EMBL/GenBank/DDBJ databases">
        <title>Comparative genomic analysis of Holospora spp., intranuclear symbionts of paramecia.</title>
        <authorList>
            <person name="Garushyants S.K."/>
            <person name="Beliavskaya A."/>
            <person name="Malko D.B."/>
            <person name="Logacheva M.D."/>
            <person name="Rautian M.S."/>
            <person name="Gelfand M.S."/>
        </authorList>
    </citation>
    <scope>NUCLEOTIDE SEQUENCE [LARGE SCALE GENOMIC DNA]</scope>
    <source>
        <strain evidence="3">02AZ16</strain>
    </source>
</reference>
<sequence length="145" mass="16194">MAAWICVLKPSAKRPSACSCVPLTLFFSGAHGVLMSANHCGTTHDLFRISIYLTHTGFGPSYQPFVNPQLFPVRFWQCTPRCSLARNLHHGIDKFSVIALLVHPESLSFAGKLFLFLPIGRLIFFGILSSLVTKYLNLTSVNYKY</sequence>
<dbReference type="EMBL" id="PHHC01000072">
    <property type="protein sequence ID" value="PPE05295.1"/>
    <property type="molecule type" value="Genomic_DNA"/>
</dbReference>
<keyword evidence="3" id="KW-1185">Reference proteome</keyword>
<organism evidence="2 3">
    <name type="scientific">Holospora curviuscula</name>
    <dbReference type="NCBI Taxonomy" id="1082868"/>
    <lineage>
        <taxon>Bacteria</taxon>
        <taxon>Pseudomonadati</taxon>
        <taxon>Pseudomonadota</taxon>
        <taxon>Alphaproteobacteria</taxon>
        <taxon>Holosporales</taxon>
        <taxon>Holosporaceae</taxon>
        <taxon>Holospora</taxon>
    </lineage>
</organism>
<feature type="transmembrane region" description="Helical" evidence="1">
    <location>
        <begin position="113"/>
        <end position="136"/>
    </location>
</feature>